<organism evidence="3 4">
    <name type="scientific">Elysia chlorotica</name>
    <name type="common">Eastern emerald elysia</name>
    <name type="synonym">Sea slug</name>
    <dbReference type="NCBI Taxonomy" id="188477"/>
    <lineage>
        <taxon>Eukaryota</taxon>
        <taxon>Metazoa</taxon>
        <taxon>Spiralia</taxon>
        <taxon>Lophotrochozoa</taxon>
        <taxon>Mollusca</taxon>
        <taxon>Gastropoda</taxon>
        <taxon>Heterobranchia</taxon>
        <taxon>Euthyneura</taxon>
        <taxon>Panpulmonata</taxon>
        <taxon>Sacoglossa</taxon>
        <taxon>Placobranchoidea</taxon>
        <taxon>Plakobranchidae</taxon>
        <taxon>Elysia</taxon>
    </lineage>
</organism>
<accession>A0A3S0ZI93</accession>
<evidence type="ECO:0000313" key="4">
    <source>
        <dbReference type="Proteomes" id="UP000271974"/>
    </source>
</evidence>
<dbReference type="AlphaFoldDB" id="A0A3S0ZI93"/>
<dbReference type="STRING" id="188477.A0A3S0ZI93"/>
<evidence type="ECO:0000256" key="1">
    <source>
        <dbReference type="ARBA" id="ARBA00004496"/>
    </source>
</evidence>
<protein>
    <recommendedName>
        <fullName evidence="5">AB hydrolase-1 domain-containing protein</fullName>
    </recommendedName>
</protein>
<keyword evidence="4" id="KW-1185">Reference proteome</keyword>
<sequence>MSDVSNGPSPGAPVRHEIKVKVILADSTVEVHTVEVTNATTAPGTGGQGGACGRASVLFLHSGRFTSQHWLDLGTLDQVVSAGYRAVAIDLPGKGQTPQSIDRTLNADFLDALVQAKGLSNLVIVSPSSSGRYSLPYLFRDAQSSTGRALGFVPIAPGGSKDFRDKYSESKLQTLIVYGTDDPEGPTILEDLKLLPKSEIFPLVGAGHACYMDQPAVFHEALLGFLGKLAV</sequence>
<keyword evidence="2" id="KW-0963">Cytoplasm</keyword>
<dbReference type="Proteomes" id="UP000271974">
    <property type="component" value="Unassembled WGS sequence"/>
</dbReference>
<gene>
    <name evidence="3" type="ORF">EGW08_016770</name>
</gene>
<dbReference type="GO" id="GO:0005737">
    <property type="term" value="C:cytoplasm"/>
    <property type="evidence" value="ECO:0007669"/>
    <property type="project" value="UniProtKB-SubCell"/>
</dbReference>
<dbReference type="InterPro" id="IPR029058">
    <property type="entry name" value="AB_hydrolase_fold"/>
</dbReference>
<dbReference type="OrthoDB" id="284184at2759"/>
<dbReference type="EMBL" id="RQTK01000740">
    <property type="protein sequence ID" value="RUS75472.1"/>
    <property type="molecule type" value="Genomic_DNA"/>
</dbReference>
<dbReference type="Gene3D" id="3.40.50.1820">
    <property type="entry name" value="alpha/beta hydrolase"/>
    <property type="match status" value="1"/>
</dbReference>
<reference evidence="3 4" key="1">
    <citation type="submission" date="2019-01" db="EMBL/GenBank/DDBJ databases">
        <title>A draft genome assembly of the solar-powered sea slug Elysia chlorotica.</title>
        <authorList>
            <person name="Cai H."/>
            <person name="Li Q."/>
            <person name="Fang X."/>
            <person name="Li J."/>
            <person name="Curtis N.E."/>
            <person name="Altenburger A."/>
            <person name="Shibata T."/>
            <person name="Feng M."/>
            <person name="Maeda T."/>
            <person name="Schwartz J.A."/>
            <person name="Shigenobu S."/>
            <person name="Lundholm N."/>
            <person name="Nishiyama T."/>
            <person name="Yang H."/>
            <person name="Hasebe M."/>
            <person name="Li S."/>
            <person name="Pierce S.K."/>
            <person name="Wang J."/>
        </authorList>
    </citation>
    <scope>NUCLEOTIDE SEQUENCE [LARGE SCALE GENOMIC DNA]</scope>
    <source>
        <strain evidence="3">EC2010</strain>
        <tissue evidence="3">Whole organism of an adult</tissue>
    </source>
</reference>
<comment type="caution">
    <text evidence="3">The sequence shown here is derived from an EMBL/GenBank/DDBJ whole genome shotgun (WGS) entry which is preliminary data.</text>
</comment>
<proteinExistence type="predicted"/>
<name>A0A3S0ZI93_ELYCH</name>
<evidence type="ECO:0000256" key="2">
    <source>
        <dbReference type="ARBA" id="ARBA00022490"/>
    </source>
</evidence>
<dbReference type="PANTHER" id="PTHR46197">
    <property type="entry name" value="PROTEIN ABHD14B-LIKE"/>
    <property type="match status" value="1"/>
</dbReference>
<dbReference type="PANTHER" id="PTHR46197:SF3">
    <property type="entry name" value="AB HYDROLASE-1 DOMAIN-CONTAINING PROTEIN"/>
    <property type="match status" value="1"/>
</dbReference>
<evidence type="ECO:0008006" key="5">
    <source>
        <dbReference type="Google" id="ProtNLM"/>
    </source>
</evidence>
<comment type="subcellular location">
    <subcellularLocation>
        <location evidence="1">Cytoplasm</location>
    </subcellularLocation>
</comment>
<evidence type="ECO:0000313" key="3">
    <source>
        <dbReference type="EMBL" id="RUS75472.1"/>
    </source>
</evidence>
<dbReference type="SUPFAM" id="SSF53474">
    <property type="entry name" value="alpha/beta-Hydrolases"/>
    <property type="match status" value="1"/>
</dbReference>